<dbReference type="SUPFAM" id="SSF52540">
    <property type="entry name" value="P-loop containing nucleoside triphosphate hydrolases"/>
    <property type="match status" value="1"/>
</dbReference>
<feature type="domain" description="NACHT" evidence="1">
    <location>
        <begin position="311"/>
        <end position="443"/>
    </location>
</feature>
<keyword evidence="3" id="KW-1185">Reference proteome</keyword>
<dbReference type="Pfam" id="PF04471">
    <property type="entry name" value="Mrr_cat"/>
    <property type="match status" value="1"/>
</dbReference>
<evidence type="ECO:0000259" key="1">
    <source>
        <dbReference type="PROSITE" id="PS50837"/>
    </source>
</evidence>
<dbReference type="GO" id="GO:0004519">
    <property type="term" value="F:endonuclease activity"/>
    <property type="evidence" value="ECO:0007669"/>
    <property type="project" value="InterPro"/>
</dbReference>
<dbReference type="PROSITE" id="PS50837">
    <property type="entry name" value="NACHT"/>
    <property type="match status" value="1"/>
</dbReference>
<gene>
    <name evidence="2" type="ORF">Ate02nite_51800</name>
</gene>
<name>A0A919NP54_9ACTN</name>
<dbReference type="InterPro" id="IPR011856">
    <property type="entry name" value="tRNA_endonuc-like_dom_sf"/>
</dbReference>
<accession>A0A919NP54</accession>
<dbReference type="InterPro" id="IPR027417">
    <property type="entry name" value="P-loop_NTPase"/>
</dbReference>
<protein>
    <recommendedName>
        <fullName evidence="1">NACHT domain-containing protein</fullName>
    </recommendedName>
</protein>
<proteinExistence type="predicted"/>
<organism evidence="2 3">
    <name type="scientific">Paractinoplanes tereljensis</name>
    <dbReference type="NCBI Taxonomy" id="571912"/>
    <lineage>
        <taxon>Bacteria</taxon>
        <taxon>Bacillati</taxon>
        <taxon>Actinomycetota</taxon>
        <taxon>Actinomycetes</taxon>
        <taxon>Micromonosporales</taxon>
        <taxon>Micromonosporaceae</taxon>
        <taxon>Paractinoplanes</taxon>
    </lineage>
</organism>
<comment type="caution">
    <text evidence="2">The sequence shown here is derived from an EMBL/GenBank/DDBJ whole genome shotgun (WGS) entry which is preliminary data.</text>
</comment>
<dbReference type="AlphaFoldDB" id="A0A919NP54"/>
<dbReference type="Gene3D" id="3.40.50.300">
    <property type="entry name" value="P-loop containing nucleotide triphosphate hydrolases"/>
    <property type="match status" value="1"/>
</dbReference>
<dbReference type="GO" id="GO:0009307">
    <property type="term" value="P:DNA restriction-modification system"/>
    <property type="evidence" value="ECO:0007669"/>
    <property type="project" value="InterPro"/>
</dbReference>
<sequence>MKAFGATLRVLARSANEKGDVMTRLAADLFYALGYDDLKFDVAKSGREVDITGAHRLENRGVRAECKAQEDPIGGSDINKFYGVLDAERRTSNVPIEGYFVSVSGFRSSALEQERSFGQPRITLLDGGDVVSLLEERGVIVSRAVAAEAAGRLVSRNHSSLVPEPDIELLASSKGWLWAIYYRAGDARQAVCVVHSDGQVLSEAFADYLGEFELPRVITADDPATLPDTSDAKAAYLRYILAECGVLSLEGMPADEAIVSKPFKLESLYVAALLEEIDDPRDTTATSAGHPAKASPVSMEVRLGDAFSEYSKLAILGLPGAGKSTLIKRLAVAYADPSRLNDSNDNLPPLRLFPVLIRCRRLGSLVERPIRTVIDDQILRAERPDLSAPFSALIGELLRGGGMMLLIDGLDEISDPSQRIAFTSQLRTFVATYPDVRIVLTSREFGFRPVAGAVASVCKTMRVAELGNDGIANLVLSWNREVVGKDKETEQKAYQLVDEILEIDRVRTLATNPLLLTTLLLVRRWAGQLPRQRSVLYRKAIELLLATWNTEGHEAIDPDEALPQLAYTAYSMMIAGSQRVSSGELRRLFRESRRQMPDVLGFAKVSVGRLVDRIEERSSLLNLHGYEVIAGSLESVYEFKHLTFQEYLCALSITNEWLPEELNETPLLLRLRPYLADPRWQEVVTLSAALSGRKGSTIVEELVRMARLPEVSDGDVHTKEQIDTAVVAAENLVDCMADEIAMSPEVARLALDALFSNPGFSELALDRIVGSRYDKELYRTCHDYLLRDSHVTQEVFHILENLVGRRFDSLDDNAVPIQVHQLLGSENRAERVDGLALALHAILQSPFSELKEYVDRNPGIRQIAYSVAEFASQSIESYEFAGVAWILGWSGVLIEEQRVAGKLQDALLSRWRLEVEHDDSTPHIYLLPWAICSLPASRLESADIPDGALEFLRMQFGMDPRQYDSREREKLACLKLGYRLGGPWSDEEILGYLRQEDLFVNFLTKQAADFVKVFTFGH</sequence>
<dbReference type="Gene3D" id="3.40.1350.10">
    <property type="match status" value="1"/>
</dbReference>
<dbReference type="PANTHER" id="PTHR46844">
    <property type="entry name" value="SLR5058 PROTEIN"/>
    <property type="match status" value="1"/>
</dbReference>
<dbReference type="InterPro" id="IPR007111">
    <property type="entry name" value="NACHT_NTPase"/>
</dbReference>
<reference evidence="2" key="1">
    <citation type="submission" date="2021-01" db="EMBL/GenBank/DDBJ databases">
        <title>Whole genome shotgun sequence of Actinoplanes tereljensis NBRC 105297.</title>
        <authorList>
            <person name="Komaki H."/>
            <person name="Tamura T."/>
        </authorList>
    </citation>
    <scope>NUCLEOTIDE SEQUENCE</scope>
    <source>
        <strain evidence="2">NBRC 105297</strain>
    </source>
</reference>
<dbReference type="Proteomes" id="UP000623608">
    <property type="component" value="Unassembled WGS sequence"/>
</dbReference>
<evidence type="ECO:0000313" key="2">
    <source>
        <dbReference type="EMBL" id="GIF22450.1"/>
    </source>
</evidence>
<dbReference type="PANTHER" id="PTHR46844:SF1">
    <property type="entry name" value="SLR5058 PROTEIN"/>
    <property type="match status" value="1"/>
</dbReference>
<dbReference type="EMBL" id="BOMY01000034">
    <property type="protein sequence ID" value="GIF22450.1"/>
    <property type="molecule type" value="Genomic_DNA"/>
</dbReference>
<dbReference type="Pfam" id="PF05729">
    <property type="entry name" value="NACHT"/>
    <property type="match status" value="1"/>
</dbReference>
<dbReference type="InterPro" id="IPR007560">
    <property type="entry name" value="Restrct_endonuc_IV_Mrr"/>
</dbReference>
<dbReference type="GO" id="GO:0003677">
    <property type="term" value="F:DNA binding"/>
    <property type="evidence" value="ECO:0007669"/>
    <property type="project" value="InterPro"/>
</dbReference>
<dbReference type="RefSeq" id="WP_203809949.1">
    <property type="nucleotide sequence ID" value="NZ_BOMY01000034.1"/>
</dbReference>
<evidence type="ECO:0000313" key="3">
    <source>
        <dbReference type="Proteomes" id="UP000623608"/>
    </source>
</evidence>